<feature type="transmembrane region" description="Helical" evidence="1">
    <location>
        <begin position="114"/>
        <end position="136"/>
    </location>
</feature>
<reference evidence="2 3" key="1">
    <citation type="submission" date="2019-08" db="EMBL/GenBank/DDBJ databases">
        <title>Identification of a novel species of the genus Boseongicola.</title>
        <authorList>
            <person name="Zhang X.-Q."/>
        </authorList>
    </citation>
    <scope>NUCLEOTIDE SEQUENCE [LARGE SCALE GENOMIC DNA]</scope>
    <source>
        <strain evidence="2 3">HY14</strain>
    </source>
</reference>
<feature type="transmembrane region" description="Helical" evidence="1">
    <location>
        <begin position="217"/>
        <end position="238"/>
    </location>
</feature>
<gene>
    <name evidence="2" type="ORF">FVF75_05105</name>
</gene>
<name>A0A5D0RKT7_9RHOB</name>
<sequence length="239" mass="24501">MAAESLGHALLLATIAGATIPLGGWLAGFPRLVPRWIEAEFRHSVIAFGGGALLAAVALVLIPEGAERVHPGVALALFAAGGIVFLLIDRAIAQRGGHGAQFMAMMLDFLPESLALGALLAGAPHVAVLLAILIGLQNLPEGFNAFREISESGTMSRRRILALFVATAALGPVMAVVGLVALQDGQAVLGGIMLFAAGGILYLIFQDIAPQVPLERHWGPPLGAVAGFLLGFAGDLAVG</sequence>
<evidence type="ECO:0000313" key="3">
    <source>
        <dbReference type="Proteomes" id="UP000322080"/>
    </source>
</evidence>
<feature type="transmembrane region" description="Helical" evidence="1">
    <location>
        <begin position="6"/>
        <end position="29"/>
    </location>
</feature>
<evidence type="ECO:0000313" key="2">
    <source>
        <dbReference type="EMBL" id="TYB82112.1"/>
    </source>
</evidence>
<keyword evidence="1" id="KW-0812">Transmembrane</keyword>
<organism evidence="2 3">
    <name type="scientific">Maritimibacter fusiformis</name>
    <dbReference type="NCBI Taxonomy" id="2603819"/>
    <lineage>
        <taxon>Bacteria</taxon>
        <taxon>Pseudomonadati</taxon>
        <taxon>Pseudomonadota</taxon>
        <taxon>Alphaproteobacteria</taxon>
        <taxon>Rhodobacterales</taxon>
        <taxon>Roseobacteraceae</taxon>
        <taxon>Maritimibacter</taxon>
    </lineage>
</organism>
<dbReference type="Proteomes" id="UP000322080">
    <property type="component" value="Unassembled WGS sequence"/>
</dbReference>
<dbReference type="RefSeq" id="WP_148376867.1">
    <property type="nucleotide sequence ID" value="NZ_VSIY01000004.1"/>
</dbReference>
<keyword evidence="1" id="KW-0472">Membrane</keyword>
<feature type="transmembrane region" description="Helical" evidence="1">
    <location>
        <begin position="160"/>
        <end position="180"/>
    </location>
</feature>
<keyword evidence="3" id="KW-1185">Reference proteome</keyword>
<keyword evidence="1" id="KW-1133">Transmembrane helix</keyword>
<evidence type="ECO:0000256" key="1">
    <source>
        <dbReference type="SAM" id="Phobius"/>
    </source>
</evidence>
<proteinExistence type="predicted"/>
<feature type="transmembrane region" description="Helical" evidence="1">
    <location>
        <begin position="187"/>
        <end position="205"/>
    </location>
</feature>
<feature type="transmembrane region" description="Helical" evidence="1">
    <location>
        <begin position="41"/>
        <end position="62"/>
    </location>
</feature>
<dbReference type="AlphaFoldDB" id="A0A5D0RKT7"/>
<accession>A0A5D0RKT7</accession>
<feature type="transmembrane region" description="Helical" evidence="1">
    <location>
        <begin position="74"/>
        <end position="93"/>
    </location>
</feature>
<protein>
    <submittedName>
        <fullName evidence="2">Divalent cation transporter</fullName>
    </submittedName>
</protein>
<dbReference type="EMBL" id="VSIY01000004">
    <property type="protein sequence ID" value="TYB82112.1"/>
    <property type="molecule type" value="Genomic_DNA"/>
</dbReference>
<comment type="caution">
    <text evidence="2">The sequence shown here is derived from an EMBL/GenBank/DDBJ whole genome shotgun (WGS) entry which is preliminary data.</text>
</comment>